<evidence type="ECO:0000256" key="6">
    <source>
        <dbReference type="ARBA" id="ARBA00022538"/>
    </source>
</evidence>
<keyword evidence="12" id="KW-0479">Metal-binding</keyword>
<evidence type="ECO:0000256" key="4">
    <source>
        <dbReference type="ARBA" id="ARBA00022475"/>
    </source>
</evidence>
<comment type="subcellular location">
    <subcellularLocation>
        <location evidence="1">Cell inner membrane</location>
        <topology evidence="1">Multi-pass membrane protein</topology>
    </subcellularLocation>
</comment>
<feature type="binding site" evidence="12">
    <location>
        <position position="454"/>
    </location>
    <ligand>
        <name>K(+)</name>
        <dbReference type="ChEBI" id="CHEBI:29103"/>
    </ligand>
</feature>
<feature type="transmembrane region" description="Helical" evidence="13">
    <location>
        <begin position="257"/>
        <end position="276"/>
    </location>
</feature>
<evidence type="ECO:0000256" key="10">
    <source>
        <dbReference type="ARBA" id="ARBA00023065"/>
    </source>
</evidence>
<evidence type="ECO:0000256" key="5">
    <source>
        <dbReference type="ARBA" id="ARBA00022519"/>
    </source>
</evidence>
<feature type="transmembrane region" description="Helical" evidence="13">
    <location>
        <begin position="296"/>
        <end position="315"/>
    </location>
</feature>
<dbReference type="RefSeq" id="WP_165141515.1">
    <property type="nucleotide sequence ID" value="NZ_JAALLT010000003.1"/>
</dbReference>
<evidence type="ECO:0000256" key="7">
    <source>
        <dbReference type="ARBA" id="ARBA00022692"/>
    </source>
</evidence>
<feature type="transmembrane region" description="Helical" evidence="13">
    <location>
        <begin position="477"/>
        <end position="497"/>
    </location>
</feature>
<feature type="transmembrane region" description="Helical" evidence="13">
    <location>
        <begin position="20"/>
        <end position="45"/>
    </location>
</feature>
<proteinExistence type="inferred from homology"/>
<dbReference type="InterPro" id="IPR003445">
    <property type="entry name" value="Cat_transpt"/>
</dbReference>
<keyword evidence="5" id="KW-0997">Cell inner membrane</keyword>
<accession>A0A6M1T461</accession>
<evidence type="ECO:0000256" key="8">
    <source>
        <dbReference type="ARBA" id="ARBA00022958"/>
    </source>
</evidence>
<keyword evidence="11 13" id="KW-0472">Membrane</keyword>
<keyword evidence="6" id="KW-0633">Potassium transport</keyword>
<feature type="transmembrane region" description="Helical" evidence="13">
    <location>
        <begin position="154"/>
        <end position="176"/>
    </location>
</feature>
<comment type="similarity">
    <text evidence="2">Belongs to the TrkH potassium transport family.</text>
</comment>
<evidence type="ECO:0000256" key="12">
    <source>
        <dbReference type="PIRSR" id="PIRSR006247-1"/>
    </source>
</evidence>
<organism evidence="14 15">
    <name type="scientific">Halalkalibaculum roseum</name>
    <dbReference type="NCBI Taxonomy" id="2709311"/>
    <lineage>
        <taxon>Bacteria</taxon>
        <taxon>Pseudomonadati</taxon>
        <taxon>Balneolota</taxon>
        <taxon>Balneolia</taxon>
        <taxon>Balneolales</taxon>
        <taxon>Balneolaceae</taxon>
        <taxon>Halalkalibaculum</taxon>
    </lineage>
</organism>
<sequence>MANTLNTSFKRAQFDFSSVLGILGAFIFFLGFALISPLIIALIYGEAIWNTFLYSAAIAFVVGGALYYFFKTDRELRIREGFLVVSLTWLFLSLVGALPFVISGILPSYTDAVFETMSGLTTTGATIMGGTTSDGFHNPQIETLPKSILFWRSLAHWLGGMGIIVLSLAILPLLGVGGMQLFQAESPGPTADKLTPRVQETAKLLWGIYVAFTATEFLLLWLHPSMDWFDSINHAFATLATGGFSTKNSSIAAFDSVYVDVIIIIFMFLAGINFAMHFRLLKGDAESFFNNRETRFYSLITLVSIIVITLSLWFFDGYSIGSALRYGAFQAVAIITTTGFGTDNYEVWYSFGAFFLFLLFFTGGCAGSTGGGPKMIRWMIIIRNSYREVKQIVHPKAILPIRIGEKTVDPNIQRTVLSFFMLYIFVFGLGALIMASMGYGMDSAIGASIACLGNIGPGWGEFGPTDNFAQIPYVGKWVLILLMMIGRLEIFTVLLLFTPTFWKQ</sequence>
<keyword evidence="8 12" id="KW-0630">Potassium</keyword>
<keyword evidence="7 13" id="KW-0812">Transmembrane</keyword>
<feature type="binding site" evidence="12">
    <location>
        <position position="122"/>
    </location>
    <ligand>
        <name>K(+)</name>
        <dbReference type="ChEBI" id="CHEBI:29103"/>
    </ligand>
</feature>
<feature type="transmembrane region" description="Helical" evidence="13">
    <location>
        <begin position="82"/>
        <end position="106"/>
    </location>
</feature>
<feature type="binding site" evidence="12">
    <location>
        <position position="337"/>
    </location>
    <ligand>
        <name>K(+)</name>
        <dbReference type="ChEBI" id="CHEBI:29103"/>
    </ligand>
</feature>
<feature type="transmembrane region" description="Helical" evidence="13">
    <location>
        <begin position="204"/>
        <end position="222"/>
    </location>
</feature>
<feature type="binding site" evidence="12">
    <location>
        <position position="338"/>
    </location>
    <ligand>
        <name>K(+)</name>
        <dbReference type="ChEBI" id="CHEBI:29103"/>
    </ligand>
</feature>
<keyword evidence="9 13" id="KW-1133">Transmembrane helix</keyword>
<dbReference type="EMBL" id="JAALLT010000003">
    <property type="protein sequence ID" value="NGP76775.1"/>
    <property type="molecule type" value="Genomic_DNA"/>
</dbReference>
<feature type="binding site" evidence="12">
    <location>
        <position position="123"/>
    </location>
    <ligand>
        <name>K(+)</name>
        <dbReference type="ChEBI" id="CHEBI:29103"/>
    </ligand>
</feature>
<protein>
    <submittedName>
        <fullName evidence="14">TrkH family potassium uptake protein</fullName>
    </submittedName>
</protein>
<dbReference type="AlphaFoldDB" id="A0A6M1T461"/>
<keyword evidence="4" id="KW-1003">Cell membrane</keyword>
<dbReference type="GO" id="GO:0015379">
    <property type="term" value="F:potassium:chloride symporter activity"/>
    <property type="evidence" value="ECO:0007669"/>
    <property type="project" value="InterPro"/>
</dbReference>
<keyword evidence="10" id="KW-0406">Ion transport</keyword>
<dbReference type="Proteomes" id="UP000473278">
    <property type="component" value="Unassembled WGS sequence"/>
</dbReference>
<keyword evidence="3" id="KW-0813">Transport</keyword>
<evidence type="ECO:0000256" key="1">
    <source>
        <dbReference type="ARBA" id="ARBA00004429"/>
    </source>
</evidence>
<dbReference type="GO" id="GO:0046872">
    <property type="term" value="F:metal ion binding"/>
    <property type="evidence" value="ECO:0007669"/>
    <property type="project" value="UniProtKB-KW"/>
</dbReference>
<name>A0A6M1T461_9BACT</name>
<feature type="binding site" evidence="12">
    <location>
        <position position="242"/>
    </location>
    <ligand>
        <name>K(+)</name>
        <dbReference type="ChEBI" id="CHEBI:29103"/>
    </ligand>
</feature>
<comment type="caution">
    <text evidence="14">The sequence shown here is derived from an EMBL/GenBank/DDBJ whole genome shotgun (WGS) entry which is preliminary data.</text>
</comment>
<dbReference type="PANTHER" id="PTHR32024">
    <property type="entry name" value="TRK SYSTEM POTASSIUM UPTAKE PROTEIN TRKG-RELATED"/>
    <property type="match status" value="1"/>
</dbReference>
<dbReference type="InterPro" id="IPR004772">
    <property type="entry name" value="TrkH"/>
</dbReference>
<evidence type="ECO:0000256" key="9">
    <source>
        <dbReference type="ARBA" id="ARBA00022989"/>
    </source>
</evidence>
<feature type="transmembrane region" description="Helical" evidence="13">
    <location>
        <begin position="416"/>
        <end position="439"/>
    </location>
</feature>
<dbReference type="GO" id="GO:0005886">
    <property type="term" value="C:plasma membrane"/>
    <property type="evidence" value="ECO:0007669"/>
    <property type="project" value="UniProtKB-SubCell"/>
</dbReference>
<evidence type="ECO:0000313" key="14">
    <source>
        <dbReference type="EMBL" id="NGP76775.1"/>
    </source>
</evidence>
<evidence type="ECO:0000313" key="15">
    <source>
        <dbReference type="Proteomes" id="UP000473278"/>
    </source>
</evidence>
<feature type="transmembrane region" description="Helical" evidence="13">
    <location>
        <begin position="347"/>
        <end position="369"/>
    </location>
</feature>
<dbReference type="PANTHER" id="PTHR32024:SF2">
    <property type="entry name" value="TRK SYSTEM POTASSIUM UPTAKE PROTEIN TRKG-RELATED"/>
    <property type="match status" value="1"/>
</dbReference>
<dbReference type="PIRSF" id="PIRSF006247">
    <property type="entry name" value="TrkH"/>
    <property type="match status" value="1"/>
</dbReference>
<evidence type="ECO:0000256" key="2">
    <source>
        <dbReference type="ARBA" id="ARBA00009137"/>
    </source>
</evidence>
<keyword evidence="15" id="KW-1185">Reference proteome</keyword>
<feature type="transmembrane region" description="Helical" evidence="13">
    <location>
        <begin position="51"/>
        <end position="70"/>
    </location>
</feature>
<evidence type="ECO:0000256" key="3">
    <source>
        <dbReference type="ARBA" id="ARBA00022448"/>
    </source>
</evidence>
<evidence type="ECO:0000256" key="13">
    <source>
        <dbReference type="SAM" id="Phobius"/>
    </source>
</evidence>
<evidence type="ECO:0000256" key="11">
    <source>
        <dbReference type="ARBA" id="ARBA00023136"/>
    </source>
</evidence>
<reference evidence="14 15" key="1">
    <citation type="submission" date="2020-02" db="EMBL/GenBank/DDBJ databases">
        <title>Balneolaceae bacterium YR4-1, complete genome.</title>
        <authorList>
            <person name="Li Y."/>
            <person name="Wu S."/>
        </authorList>
    </citation>
    <scope>NUCLEOTIDE SEQUENCE [LARGE SCALE GENOMIC DNA]</scope>
    <source>
        <strain evidence="14 15">YR4-1</strain>
    </source>
</reference>
<gene>
    <name evidence="14" type="ORF">G3570_09030</name>
</gene>
<dbReference type="Pfam" id="PF02386">
    <property type="entry name" value="TrkH"/>
    <property type="match status" value="1"/>
</dbReference>